<feature type="transmembrane region" description="Helical" evidence="1">
    <location>
        <begin position="86"/>
        <end position="105"/>
    </location>
</feature>
<evidence type="ECO:0000313" key="3">
    <source>
        <dbReference type="Proteomes" id="UP001221217"/>
    </source>
</evidence>
<keyword evidence="1" id="KW-0472">Membrane</keyword>
<proteinExistence type="predicted"/>
<dbReference type="Pfam" id="PF13630">
    <property type="entry name" value="SdpI"/>
    <property type="match status" value="1"/>
</dbReference>
<feature type="transmembrane region" description="Helical" evidence="1">
    <location>
        <begin position="6"/>
        <end position="23"/>
    </location>
</feature>
<evidence type="ECO:0000313" key="2">
    <source>
        <dbReference type="EMBL" id="MDC7225223.1"/>
    </source>
</evidence>
<comment type="caution">
    <text evidence="2">The sequence shown here is derived from an EMBL/GenBank/DDBJ whole genome shotgun (WGS) entry which is preliminary data.</text>
</comment>
<sequence>MYDGIWFITIGIIYVVFGLPLFFKKIKPNKVFGLRTQDLRNNPELWYKRNKIAGKYLIVFGVISVVINTILMIFLENLSSEKKQLIATIVIIFPVVISIIISMIVTKKEL</sequence>
<gene>
    <name evidence="2" type="ORF">PQJ61_00500</name>
</gene>
<protein>
    <submittedName>
        <fullName evidence="2">SdpI family protein</fullName>
    </submittedName>
</protein>
<dbReference type="InterPro" id="IPR025962">
    <property type="entry name" value="SdpI/YhfL"/>
</dbReference>
<keyword evidence="1" id="KW-0812">Transmembrane</keyword>
<dbReference type="Proteomes" id="UP001221217">
    <property type="component" value="Unassembled WGS sequence"/>
</dbReference>
<evidence type="ECO:0000256" key="1">
    <source>
        <dbReference type="SAM" id="Phobius"/>
    </source>
</evidence>
<feature type="transmembrane region" description="Helical" evidence="1">
    <location>
        <begin position="56"/>
        <end position="74"/>
    </location>
</feature>
<dbReference type="EMBL" id="JAQQAL010000003">
    <property type="protein sequence ID" value="MDC7225223.1"/>
    <property type="molecule type" value="Genomic_DNA"/>
</dbReference>
<dbReference type="AlphaFoldDB" id="A0AAJ1I9L2"/>
<accession>A0AAJ1I9L2</accession>
<organism evidence="2 3">
    <name type="scientific">Candidatus Thalassospirochaeta sargassi</name>
    <dbReference type="NCBI Taxonomy" id="3119039"/>
    <lineage>
        <taxon>Bacteria</taxon>
        <taxon>Pseudomonadati</taxon>
        <taxon>Spirochaetota</taxon>
        <taxon>Spirochaetia</taxon>
        <taxon>Spirochaetales</taxon>
        <taxon>Spirochaetaceae</taxon>
        <taxon>Candidatus Thalassospirochaeta</taxon>
    </lineage>
</organism>
<keyword evidence="1" id="KW-1133">Transmembrane helix</keyword>
<name>A0AAJ1I9L2_9SPIO</name>
<reference evidence="2 3" key="1">
    <citation type="submission" date="2022-12" db="EMBL/GenBank/DDBJ databases">
        <title>Metagenome assembled genome from gulf of manar.</title>
        <authorList>
            <person name="Kohli P."/>
            <person name="Pk S."/>
            <person name="Venkata Ramana C."/>
            <person name="Sasikala C."/>
        </authorList>
    </citation>
    <scope>NUCLEOTIDE SEQUENCE [LARGE SCALE GENOMIC DNA]</scope>
    <source>
        <strain evidence="2">JB008</strain>
    </source>
</reference>